<feature type="domain" description="SH3" evidence="4">
    <location>
        <begin position="1"/>
        <end position="51"/>
    </location>
</feature>
<keyword evidence="1 2" id="KW-0728">SH3 domain</keyword>
<sequence length="291" mass="31390">MFSPQLQVELSFATGQIINVYGEMDDDGFYMGEIDGVRGLVPSNFLTEAPDQYGGAGGGQTSQQQQQGGGVGGPTARGGQQRGRRGVQGRGARGPPPPPRETQMARRSKGTWRPERGDRTAVGKNACLPVYTSQLDSLNTSTTPNTITEHQQARARGMLRQGGNQPQQQHQQQLQQPGSQQQALQQQQQFGQQNAMGGLFGTLTGQQQQQPQTQPQQQQQQQQPFAGQNRIQHKGVPQVLPNAMQAGQQQQANNAGAPNLMQKLNEIAAPGGDILSKGKELIFMKFGLGGK</sequence>
<dbReference type="Proteomes" id="UP001162162">
    <property type="component" value="Unassembled WGS sequence"/>
</dbReference>
<dbReference type="PANTHER" id="PTHR14234:SF19">
    <property type="entry name" value="RIM-BINDING PROTEIN, ISOFORM F"/>
    <property type="match status" value="1"/>
</dbReference>
<dbReference type="GO" id="GO:0007274">
    <property type="term" value="P:neuromuscular synaptic transmission"/>
    <property type="evidence" value="ECO:0007669"/>
    <property type="project" value="TreeGrafter"/>
</dbReference>
<proteinExistence type="predicted"/>
<reference evidence="5" key="1">
    <citation type="journal article" date="2023" name="Insect Mol. Biol.">
        <title>Genome sequencing provides insights into the evolution of gene families encoding plant cell wall-degrading enzymes in longhorned beetles.</title>
        <authorList>
            <person name="Shin N.R."/>
            <person name="Okamura Y."/>
            <person name="Kirsch R."/>
            <person name="Pauchet Y."/>
        </authorList>
    </citation>
    <scope>NUCLEOTIDE SEQUENCE</scope>
    <source>
        <strain evidence="5">AMC_N1</strain>
    </source>
</reference>
<gene>
    <name evidence="5" type="ORF">NQ318_016524</name>
</gene>
<evidence type="ECO:0000313" key="6">
    <source>
        <dbReference type="Proteomes" id="UP001162162"/>
    </source>
</evidence>
<evidence type="ECO:0000256" key="2">
    <source>
        <dbReference type="PROSITE-ProRule" id="PRU00192"/>
    </source>
</evidence>
<dbReference type="Gene3D" id="2.30.30.40">
    <property type="entry name" value="SH3 Domains"/>
    <property type="match status" value="1"/>
</dbReference>
<dbReference type="SUPFAM" id="SSF50044">
    <property type="entry name" value="SH3-domain"/>
    <property type="match status" value="1"/>
</dbReference>
<dbReference type="AlphaFoldDB" id="A0AAV8YWN0"/>
<keyword evidence="6" id="KW-1185">Reference proteome</keyword>
<evidence type="ECO:0000256" key="1">
    <source>
        <dbReference type="ARBA" id="ARBA00022443"/>
    </source>
</evidence>
<dbReference type="InterPro" id="IPR040325">
    <property type="entry name" value="RIMBP1/2/3"/>
</dbReference>
<feature type="compositionally biased region" description="Low complexity" evidence="3">
    <location>
        <begin position="206"/>
        <end position="224"/>
    </location>
</feature>
<evidence type="ECO:0000313" key="5">
    <source>
        <dbReference type="EMBL" id="KAJ8956072.1"/>
    </source>
</evidence>
<dbReference type="GO" id="GO:0045202">
    <property type="term" value="C:synapse"/>
    <property type="evidence" value="ECO:0007669"/>
    <property type="project" value="GOC"/>
</dbReference>
<dbReference type="PANTHER" id="PTHR14234">
    <property type="entry name" value="RIM BINDING PROTEIN-RELATED"/>
    <property type="match status" value="1"/>
</dbReference>
<dbReference type="Pfam" id="PF07653">
    <property type="entry name" value="SH3_2"/>
    <property type="match status" value="1"/>
</dbReference>
<dbReference type="PROSITE" id="PS50002">
    <property type="entry name" value="SH3"/>
    <property type="match status" value="1"/>
</dbReference>
<comment type="caution">
    <text evidence="5">The sequence shown here is derived from an EMBL/GenBank/DDBJ whole genome shotgun (WGS) entry which is preliminary data.</text>
</comment>
<feature type="compositionally biased region" description="Low complexity" evidence="3">
    <location>
        <begin position="161"/>
        <end position="190"/>
    </location>
</feature>
<name>A0AAV8YWN0_9CUCU</name>
<dbReference type="InterPro" id="IPR001452">
    <property type="entry name" value="SH3_domain"/>
</dbReference>
<feature type="region of interest" description="Disordered" evidence="3">
    <location>
        <begin position="204"/>
        <end position="228"/>
    </location>
</feature>
<evidence type="ECO:0000259" key="4">
    <source>
        <dbReference type="PROSITE" id="PS50002"/>
    </source>
</evidence>
<accession>A0AAV8YWN0</accession>
<feature type="compositionally biased region" description="Polar residues" evidence="3">
    <location>
        <begin position="131"/>
        <end position="150"/>
    </location>
</feature>
<protein>
    <recommendedName>
        <fullName evidence="4">SH3 domain-containing protein</fullName>
    </recommendedName>
</protein>
<feature type="compositionally biased region" description="Gly residues" evidence="3">
    <location>
        <begin position="67"/>
        <end position="76"/>
    </location>
</feature>
<dbReference type="InterPro" id="IPR036028">
    <property type="entry name" value="SH3-like_dom_sf"/>
</dbReference>
<evidence type="ECO:0000256" key="3">
    <source>
        <dbReference type="SAM" id="MobiDB-lite"/>
    </source>
</evidence>
<feature type="compositionally biased region" description="Basic and acidic residues" evidence="3">
    <location>
        <begin position="112"/>
        <end position="121"/>
    </location>
</feature>
<organism evidence="5 6">
    <name type="scientific">Aromia moschata</name>
    <dbReference type="NCBI Taxonomy" id="1265417"/>
    <lineage>
        <taxon>Eukaryota</taxon>
        <taxon>Metazoa</taxon>
        <taxon>Ecdysozoa</taxon>
        <taxon>Arthropoda</taxon>
        <taxon>Hexapoda</taxon>
        <taxon>Insecta</taxon>
        <taxon>Pterygota</taxon>
        <taxon>Neoptera</taxon>
        <taxon>Endopterygota</taxon>
        <taxon>Coleoptera</taxon>
        <taxon>Polyphaga</taxon>
        <taxon>Cucujiformia</taxon>
        <taxon>Chrysomeloidea</taxon>
        <taxon>Cerambycidae</taxon>
        <taxon>Cerambycinae</taxon>
        <taxon>Callichromatini</taxon>
        <taxon>Aromia</taxon>
    </lineage>
</organism>
<dbReference type="SMART" id="SM00326">
    <property type="entry name" value="SH3"/>
    <property type="match status" value="1"/>
</dbReference>
<feature type="region of interest" description="Disordered" evidence="3">
    <location>
        <begin position="48"/>
        <end position="190"/>
    </location>
</feature>
<dbReference type="EMBL" id="JAPWTK010000033">
    <property type="protein sequence ID" value="KAJ8956072.1"/>
    <property type="molecule type" value="Genomic_DNA"/>
</dbReference>